<dbReference type="AlphaFoldDB" id="A0A813F411"/>
<organism evidence="2 4">
    <name type="scientific">Polarella glacialis</name>
    <name type="common">Dinoflagellate</name>
    <dbReference type="NCBI Taxonomy" id="89957"/>
    <lineage>
        <taxon>Eukaryota</taxon>
        <taxon>Sar</taxon>
        <taxon>Alveolata</taxon>
        <taxon>Dinophyceae</taxon>
        <taxon>Suessiales</taxon>
        <taxon>Suessiaceae</taxon>
        <taxon>Polarella</taxon>
    </lineage>
</organism>
<keyword evidence="4" id="KW-1185">Reference proteome</keyword>
<dbReference type="EMBL" id="CAJNNV010020872">
    <property type="protein sequence ID" value="CAE8607233.1"/>
    <property type="molecule type" value="Genomic_DNA"/>
</dbReference>
<feature type="signal peptide" evidence="1">
    <location>
        <begin position="1"/>
        <end position="15"/>
    </location>
</feature>
<dbReference type="Proteomes" id="UP000654075">
    <property type="component" value="Unassembled WGS sequence"/>
</dbReference>
<evidence type="ECO:0000256" key="1">
    <source>
        <dbReference type="SAM" id="SignalP"/>
    </source>
</evidence>
<evidence type="ECO:0000313" key="2">
    <source>
        <dbReference type="EMBL" id="CAE8607233.1"/>
    </source>
</evidence>
<evidence type="ECO:0000313" key="4">
    <source>
        <dbReference type="Proteomes" id="UP000654075"/>
    </source>
</evidence>
<accession>A0A813F411</accession>
<protein>
    <submittedName>
        <fullName evidence="2">Uncharacterized protein</fullName>
    </submittedName>
</protein>
<name>A0A813F411_POLGL</name>
<proteinExistence type="predicted"/>
<evidence type="ECO:0000313" key="3">
    <source>
        <dbReference type="EMBL" id="CAE8626059.1"/>
    </source>
</evidence>
<gene>
    <name evidence="2" type="ORF">PGLA1383_LOCUS25170</name>
    <name evidence="3" type="ORF">PGLA1383_LOCUS43034</name>
</gene>
<keyword evidence="1" id="KW-0732">Signal</keyword>
<sequence length="122" mass="13143">MFVECSCWMSRCCFSLRVQLLQECGLECLLVPVWEGQLKVSSSRQLLDMQLLETAHRMQLLGSRQLNVEKSVAAGFAEFYRSSSTAATWALAGASSRATDGSALLVSTTRAWSAAAGSASDG</sequence>
<dbReference type="EMBL" id="CAJNNV010028891">
    <property type="protein sequence ID" value="CAE8626059.1"/>
    <property type="molecule type" value="Genomic_DNA"/>
</dbReference>
<feature type="chain" id="PRO_5036221934" evidence="1">
    <location>
        <begin position="16"/>
        <end position="122"/>
    </location>
</feature>
<reference evidence="2" key="1">
    <citation type="submission" date="2021-02" db="EMBL/GenBank/DDBJ databases">
        <authorList>
            <person name="Dougan E. K."/>
            <person name="Rhodes N."/>
            <person name="Thang M."/>
            <person name="Chan C."/>
        </authorList>
    </citation>
    <scope>NUCLEOTIDE SEQUENCE</scope>
</reference>
<comment type="caution">
    <text evidence="2">The sequence shown here is derived from an EMBL/GenBank/DDBJ whole genome shotgun (WGS) entry which is preliminary data.</text>
</comment>